<dbReference type="Proteomes" id="UP001139981">
    <property type="component" value="Unassembled WGS sequence"/>
</dbReference>
<organism evidence="1 2">
    <name type="scientific">Coemansia aciculifera</name>
    <dbReference type="NCBI Taxonomy" id="417176"/>
    <lineage>
        <taxon>Eukaryota</taxon>
        <taxon>Fungi</taxon>
        <taxon>Fungi incertae sedis</taxon>
        <taxon>Zoopagomycota</taxon>
        <taxon>Kickxellomycotina</taxon>
        <taxon>Kickxellomycetes</taxon>
        <taxon>Kickxellales</taxon>
        <taxon>Kickxellaceae</taxon>
        <taxon>Coemansia</taxon>
    </lineage>
</organism>
<comment type="caution">
    <text evidence="1">The sequence shown here is derived from an EMBL/GenBank/DDBJ whole genome shotgun (WGS) entry which is preliminary data.</text>
</comment>
<name>A0ACC1LYP9_9FUNG</name>
<evidence type="ECO:0000313" key="2">
    <source>
        <dbReference type="Proteomes" id="UP001139981"/>
    </source>
</evidence>
<sequence>MPKKDKRDKVRAGKVEKPPHRPAKSPISLSEIDDIFAVKKNAPTTETATTTAIAPTAPPAKPKASVTIVDASATSHSPLRTSQSHQPPPPKNDDFADSRGKSSKYTEDGLRVFYMEDLRIGEGEGATDQCPFDCSCCF</sequence>
<dbReference type="EMBL" id="JANBVB010001282">
    <property type="protein sequence ID" value="KAJ2890606.1"/>
    <property type="molecule type" value="Genomic_DNA"/>
</dbReference>
<gene>
    <name evidence="1" type="ORF">IWW38_004041</name>
</gene>
<accession>A0ACC1LYP9</accession>
<evidence type="ECO:0000313" key="1">
    <source>
        <dbReference type="EMBL" id="KAJ2890606.1"/>
    </source>
</evidence>
<keyword evidence="2" id="KW-1185">Reference proteome</keyword>
<reference evidence="1" key="1">
    <citation type="submission" date="2022-07" db="EMBL/GenBank/DDBJ databases">
        <title>Phylogenomic reconstructions and comparative analyses of Kickxellomycotina fungi.</title>
        <authorList>
            <person name="Reynolds N.K."/>
            <person name="Stajich J.E."/>
            <person name="Barry K."/>
            <person name="Grigoriev I.V."/>
            <person name="Crous P."/>
            <person name="Smith M.E."/>
        </authorList>
    </citation>
    <scope>NUCLEOTIDE SEQUENCE</scope>
    <source>
        <strain evidence="1">CBS 190363</strain>
    </source>
</reference>
<proteinExistence type="predicted"/>
<protein>
    <submittedName>
        <fullName evidence="1">Uncharacterized protein</fullName>
    </submittedName>
</protein>